<organism evidence="1 2">
    <name type="scientific">[Actinomadura] parvosata subsp. kistnae</name>
    <dbReference type="NCBI Taxonomy" id="1909395"/>
    <lineage>
        <taxon>Bacteria</taxon>
        <taxon>Bacillati</taxon>
        <taxon>Actinomycetota</taxon>
        <taxon>Actinomycetes</taxon>
        <taxon>Streptosporangiales</taxon>
        <taxon>Streptosporangiaceae</taxon>
        <taxon>Nonomuraea</taxon>
    </lineage>
</organism>
<dbReference type="EMBL" id="CP017717">
    <property type="protein sequence ID" value="AQZ70459.1"/>
    <property type="molecule type" value="Genomic_DNA"/>
</dbReference>
<gene>
    <name evidence="1" type="ORF">BKM31_17445</name>
</gene>
<dbReference type="KEGG" id="noa:BKM31_17445"/>
<dbReference type="STRING" id="1909395.BKM31_17445"/>
<accession>A0A1V0AJW6</accession>
<evidence type="ECO:0000313" key="1">
    <source>
        <dbReference type="EMBL" id="AQZ70459.1"/>
    </source>
</evidence>
<reference evidence="2" key="1">
    <citation type="journal article" date="2017" name="Med. Chem. Commun.">
        <title>Nonomuraea sp. ATCC 55076 harbours the largest actinomycete chromosome to date and the kistamicin biosynthetic gene cluster.</title>
        <authorList>
            <person name="Nazari B."/>
            <person name="Forneris C.C."/>
            <person name="Gibson M.I."/>
            <person name="Moon K."/>
            <person name="Schramma K.R."/>
            <person name="Seyedsayamdost M.R."/>
        </authorList>
    </citation>
    <scope>NUCLEOTIDE SEQUENCE [LARGE SCALE GENOMIC DNA]</scope>
    <source>
        <strain evidence="2">ATCC 55076</strain>
    </source>
</reference>
<sequence length="298" mass="32021">MPASGAACHVAAQVRAASAHIVALDIRFGARDMVDTVVRAAAHAHRTAFTRFPAERDVLAAAAEAQQIAGWVAFDAERQDLSRRMSLEALLTARMAGDRSMEFFVLGQLAMQDIHLHQPAEAAQICDTALNEGGAQGSVRTLFTLRSARAAAQMGEHLRAADLIGQTRSRFLDGPSAADPAWAWWLTEGEISWHHAMIYADTGRWGPAAEHFAVAAAADAAAGLGRGASVSQASLLWALAHARDWDEAHTVLLRDVLPRQGEAVSTRAEHLLTAAARLLDDARGRPSLREAARKLLRP</sequence>
<keyword evidence="1" id="KW-0238">DNA-binding</keyword>
<name>A0A1V0AJW6_9ACTN</name>
<proteinExistence type="predicted"/>
<dbReference type="GO" id="GO:0003677">
    <property type="term" value="F:DNA binding"/>
    <property type="evidence" value="ECO:0007669"/>
    <property type="project" value="UniProtKB-KW"/>
</dbReference>
<dbReference type="OrthoDB" id="3428567at2"/>
<protein>
    <submittedName>
        <fullName evidence="1">DNA-binding protein</fullName>
    </submittedName>
</protein>
<evidence type="ECO:0000313" key="2">
    <source>
        <dbReference type="Proteomes" id="UP000190797"/>
    </source>
</evidence>
<dbReference type="AlphaFoldDB" id="A0A1V0AJW6"/>
<keyword evidence="2" id="KW-1185">Reference proteome</keyword>
<dbReference type="Proteomes" id="UP000190797">
    <property type="component" value="Chromosome"/>
</dbReference>